<reference evidence="9 10" key="1">
    <citation type="submission" date="2016-10" db="EMBL/GenBank/DDBJ databases">
        <authorList>
            <person name="de Groot N.N."/>
        </authorList>
    </citation>
    <scope>NUCLEOTIDE SEQUENCE [LARGE SCALE GENOMIC DNA]</scope>
    <source>
        <strain evidence="9 10">743A</strain>
    </source>
</reference>
<accession>A0A1I6IB45</accession>
<evidence type="ECO:0000256" key="7">
    <source>
        <dbReference type="SAM" id="Phobius"/>
    </source>
</evidence>
<organism evidence="9 10">
    <name type="scientific">Anaeromicropila populeti</name>
    <dbReference type="NCBI Taxonomy" id="37658"/>
    <lineage>
        <taxon>Bacteria</taxon>
        <taxon>Bacillati</taxon>
        <taxon>Bacillota</taxon>
        <taxon>Clostridia</taxon>
        <taxon>Lachnospirales</taxon>
        <taxon>Lachnospiraceae</taxon>
        <taxon>Anaeromicropila</taxon>
    </lineage>
</organism>
<protein>
    <submittedName>
        <fullName evidence="9">Membrane-bound acyltransferase YfiQ, involved in biofilm formation</fullName>
    </submittedName>
</protein>
<feature type="transmembrane region" description="Helical" evidence="7">
    <location>
        <begin position="169"/>
        <end position="188"/>
    </location>
</feature>
<dbReference type="STRING" id="37658.SAMN05661086_00604"/>
<feature type="transmembrane region" description="Helical" evidence="7">
    <location>
        <begin position="275"/>
        <end position="293"/>
    </location>
</feature>
<keyword evidence="10" id="KW-1185">Reference proteome</keyword>
<feature type="transmembrane region" description="Helical" evidence="7">
    <location>
        <begin position="66"/>
        <end position="83"/>
    </location>
</feature>
<feature type="transmembrane region" description="Helical" evidence="7">
    <location>
        <begin position="103"/>
        <end position="124"/>
    </location>
</feature>
<comment type="similarity">
    <text evidence="2">Belongs to the acyltransferase 3 family.</text>
</comment>
<keyword evidence="9" id="KW-0808">Transferase</keyword>
<feature type="transmembrane region" description="Helical" evidence="7">
    <location>
        <begin position="200"/>
        <end position="217"/>
    </location>
</feature>
<evidence type="ECO:0000256" key="1">
    <source>
        <dbReference type="ARBA" id="ARBA00004651"/>
    </source>
</evidence>
<feature type="transmembrane region" description="Helical" evidence="7">
    <location>
        <begin position="6"/>
        <end position="24"/>
    </location>
</feature>
<evidence type="ECO:0000259" key="8">
    <source>
        <dbReference type="Pfam" id="PF01757"/>
    </source>
</evidence>
<dbReference type="EMBL" id="FOYZ01000002">
    <property type="protein sequence ID" value="SFR63600.1"/>
    <property type="molecule type" value="Genomic_DNA"/>
</dbReference>
<dbReference type="GO" id="GO:0016413">
    <property type="term" value="F:O-acetyltransferase activity"/>
    <property type="evidence" value="ECO:0007669"/>
    <property type="project" value="TreeGrafter"/>
</dbReference>
<dbReference type="OrthoDB" id="3268734at2"/>
<feature type="transmembrane region" description="Helical" evidence="7">
    <location>
        <begin position="305"/>
        <end position="324"/>
    </location>
</feature>
<dbReference type="RefSeq" id="WP_092559221.1">
    <property type="nucleotide sequence ID" value="NZ_FOYZ01000002.1"/>
</dbReference>
<dbReference type="GO" id="GO:0005886">
    <property type="term" value="C:plasma membrane"/>
    <property type="evidence" value="ECO:0007669"/>
    <property type="project" value="UniProtKB-SubCell"/>
</dbReference>
<evidence type="ECO:0000313" key="10">
    <source>
        <dbReference type="Proteomes" id="UP000199659"/>
    </source>
</evidence>
<name>A0A1I6IB45_9FIRM</name>
<dbReference type="InterPro" id="IPR002656">
    <property type="entry name" value="Acyl_transf_3_dom"/>
</dbReference>
<dbReference type="Pfam" id="PF01757">
    <property type="entry name" value="Acyl_transf_3"/>
    <property type="match status" value="1"/>
</dbReference>
<evidence type="ECO:0000256" key="2">
    <source>
        <dbReference type="ARBA" id="ARBA00007400"/>
    </source>
</evidence>
<dbReference type="AlphaFoldDB" id="A0A1I6IB45"/>
<keyword evidence="6 7" id="KW-0472">Membrane</keyword>
<feature type="domain" description="Acyltransferase 3" evidence="8">
    <location>
        <begin position="36"/>
        <end position="353"/>
    </location>
</feature>
<evidence type="ECO:0000256" key="3">
    <source>
        <dbReference type="ARBA" id="ARBA00022475"/>
    </source>
</evidence>
<evidence type="ECO:0000256" key="6">
    <source>
        <dbReference type="ARBA" id="ARBA00023136"/>
    </source>
</evidence>
<feature type="transmembrane region" description="Helical" evidence="7">
    <location>
        <begin position="336"/>
        <end position="356"/>
    </location>
</feature>
<evidence type="ECO:0000313" key="9">
    <source>
        <dbReference type="EMBL" id="SFR63600.1"/>
    </source>
</evidence>
<keyword evidence="5 7" id="KW-1133">Transmembrane helix</keyword>
<gene>
    <name evidence="9" type="ORF">SAMN05661086_00604</name>
</gene>
<feature type="transmembrane region" description="Helical" evidence="7">
    <location>
        <begin position="144"/>
        <end position="162"/>
    </location>
</feature>
<sequence length="370" mass="42964">MFIYYIILGLLLLVGIQFFGVHGWNEEYLSNENGKGIKGFFALVIMLHHLSQAVEHPGSLKYMLEIGVLCVSIFFFYSGYGLIKSYNTKENYLKGFLVHRLSVVLIPFFVINIIYILLGVELGTKFSGMQLLKAVSGISQINGNAWYVVAITIFYLVFYVLFRFIKNKKIAFTGMFLFLCVYITGCLLKKHGYEWFQGEWWYNTAMIFFVGMLYANFEEKCLAFFKKTYWIALPVSIILFGLLFYRTHYMLNTYSYWAQYINPGTTGYKESWMCLSWQLPAEIVFVIMCILILMKVKFSNKALKFIGTISFELYLVHDVFIQFLHSDDVMVKNDVVYVAFVFLCSIVLALGVWWTIAACKRSVNKLFAKN</sequence>
<dbReference type="GO" id="GO:0009246">
    <property type="term" value="P:enterobacterial common antigen biosynthetic process"/>
    <property type="evidence" value="ECO:0007669"/>
    <property type="project" value="TreeGrafter"/>
</dbReference>
<dbReference type="Proteomes" id="UP000199659">
    <property type="component" value="Unassembled WGS sequence"/>
</dbReference>
<comment type="subcellular location">
    <subcellularLocation>
        <location evidence="1">Cell membrane</location>
        <topology evidence="1">Multi-pass membrane protein</topology>
    </subcellularLocation>
</comment>
<proteinExistence type="inferred from homology"/>
<keyword evidence="3" id="KW-1003">Cell membrane</keyword>
<keyword evidence="4 7" id="KW-0812">Transmembrane</keyword>
<dbReference type="PANTHER" id="PTHR40074:SF2">
    <property type="entry name" value="O-ACETYLTRANSFERASE WECH"/>
    <property type="match status" value="1"/>
</dbReference>
<keyword evidence="9" id="KW-0012">Acyltransferase</keyword>
<dbReference type="PANTHER" id="PTHR40074">
    <property type="entry name" value="O-ACETYLTRANSFERASE WECH"/>
    <property type="match status" value="1"/>
</dbReference>
<feature type="transmembrane region" description="Helical" evidence="7">
    <location>
        <begin position="229"/>
        <end position="247"/>
    </location>
</feature>
<evidence type="ECO:0000256" key="5">
    <source>
        <dbReference type="ARBA" id="ARBA00022989"/>
    </source>
</evidence>
<evidence type="ECO:0000256" key="4">
    <source>
        <dbReference type="ARBA" id="ARBA00022692"/>
    </source>
</evidence>